<dbReference type="STRING" id="1217799.DEALK_15370"/>
<dbReference type="EMBL" id="LFDV01000002">
    <property type="protein sequence ID" value="KTB48690.1"/>
    <property type="molecule type" value="Genomic_DNA"/>
</dbReference>
<evidence type="ECO:0000313" key="8">
    <source>
        <dbReference type="Proteomes" id="UP000053947"/>
    </source>
</evidence>
<evidence type="ECO:0000256" key="2">
    <source>
        <dbReference type="ARBA" id="ARBA00023235"/>
    </source>
</evidence>
<dbReference type="GO" id="GO:0034023">
    <property type="term" value="F:5-(carboxyamino)imidazole ribonucleotide mutase activity"/>
    <property type="evidence" value="ECO:0007669"/>
    <property type="project" value="UniProtKB-UniRule"/>
</dbReference>
<comment type="pathway">
    <text evidence="3 4">Purine metabolism; IMP biosynthesis via de novo pathway; 5-amino-1-(5-phospho-D-ribosyl)imidazole-4-carboxylate from 5-amino-1-(5-phospho-D-ribosyl)imidazole (N5-CAIR route): step 2/2.</text>
</comment>
<evidence type="ECO:0000313" key="7">
    <source>
        <dbReference type="EMBL" id="KTB48690.1"/>
    </source>
</evidence>
<dbReference type="PANTHER" id="PTHR23046">
    <property type="entry name" value="PHOSPHORIBOSYLAMINOIMIDAZOLE CARBOXYLASE CATALYTIC SUBUNIT"/>
    <property type="match status" value="1"/>
</dbReference>
<keyword evidence="8" id="KW-1185">Reference proteome</keyword>
<protein>
    <recommendedName>
        <fullName evidence="3 4">N5-carboxyaminoimidazole ribonucleotide mutase</fullName>
        <shortName evidence="3 4">N5-CAIR mutase</shortName>
        <ecNumber evidence="3 4">5.4.99.18</ecNumber>
    </recommendedName>
    <alternativeName>
        <fullName evidence="3">5-(carboxyamino)imidazole ribonucleotide mutase</fullName>
    </alternativeName>
</protein>
<feature type="binding site" evidence="3 5">
    <location>
        <position position="13"/>
    </location>
    <ligand>
        <name>substrate</name>
    </ligand>
</feature>
<evidence type="ECO:0000259" key="6">
    <source>
        <dbReference type="SMART" id="SM01001"/>
    </source>
</evidence>
<dbReference type="HAMAP" id="MF_01929">
    <property type="entry name" value="PurE_classI"/>
    <property type="match status" value="1"/>
</dbReference>
<dbReference type="OrthoDB" id="9791908at2"/>
<organism evidence="7 8">
    <name type="scientific">Dehalogenimonas alkenigignens</name>
    <dbReference type="NCBI Taxonomy" id="1217799"/>
    <lineage>
        <taxon>Bacteria</taxon>
        <taxon>Bacillati</taxon>
        <taxon>Chloroflexota</taxon>
        <taxon>Dehalococcoidia</taxon>
        <taxon>Dehalococcoidales</taxon>
        <taxon>Dehalococcoidaceae</taxon>
        <taxon>Dehalogenimonas</taxon>
    </lineage>
</organism>
<dbReference type="Proteomes" id="UP000053947">
    <property type="component" value="Unassembled WGS sequence"/>
</dbReference>
<dbReference type="RefSeq" id="WP_058439633.1">
    <property type="nucleotide sequence ID" value="NZ_KQ758903.1"/>
</dbReference>
<dbReference type="InterPro" id="IPR000031">
    <property type="entry name" value="PurE_dom"/>
</dbReference>
<feature type="binding site" evidence="3 5">
    <location>
        <position position="10"/>
    </location>
    <ligand>
        <name>substrate</name>
    </ligand>
</feature>
<evidence type="ECO:0000256" key="4">
    <source>
        <dbReference type="PIRNR" id="PIRNR001338"/>
    </source>
</evidence>
<comment type="similarity">
    <text evidence="3">Belongs to the AIR carboxylase family. Class I subfamily.</text>
</comment>
<name>A0A0W0GJI1_9CHLR</name>
<dbReference type="UniPathway" id="UPA00074">
    <property type="reaction ID" value="UER00943"/>
</dbReference>
<dbReference type="Pfam" id="PF00731">
    <property type="entry name" value="AIRC"/>
    <property type="match status" value="1"/>
</dbReference>
<dbReference type="PANTHER" id="PTHR23046:SF2">
    <property type="entry name" value="PHOSPHORIBOSYLAMINOIMIDAZOLE CARBOXYLASE"/>
    <property type="match status" value="1"/>
</dbReference>
<gene>
    <name evidence="3" type="primary">purE</name>
    <name evidence="7" type="ORF">DEALK_15370</name>
</gene>
<dbReference type="InterPro" id="IPR024694">
    <property type="entry name" value="PurE_prokaryotes"/>
</dbReference>
<dbReference type="GO" id="GO:0006189">
    <property type="term" value="P:'de novo' IMP biosynthetic process"/>
    <property type="evidence" value="ECO:0007669"/>
    <property type="project" value="UniProtKB-UniRule"/>
</dbReference>
<dbReference type="Gene3D" id="3.40.50.1970">
    <property type="match status" value="1"/>
</dbReference>
<feature type="domain" description="PurE" evidence="6">
    <location>
        <begin position="2"/>
        <end position="152"/>
    </location>
</feature>
<comment type="catalytic activity">
    <reaction evidence="3 4">
        <text>5-carboxyamino-1-(5-phospho-D-ribosyl)imidazole + H(+) = 5-amino-1-(5-phospho-D-ribosyl)imidazole-4-carboxylate</text>
        <dbReference type="Rhea" id="RHEA:13193"/>
        <dbReference type="ChEBI" id="CHEBI:15378"/>
        <dbReference type="ChEBI" id="CHEBI:58730"/>
        <dbReference type="ChEBI" id="CHEBI:77657"/>
        <dbReference type="EC" id="5.4.99.18"/>
    </reaction>
</comment>
<sequence length="152" mass="15645">MPKAAVIMGSSSDMEIMKSAADVLTNMGIDHKVFVMSAHRQPEKVHAFCTAARAEGYEVIIAGAGAAAHLPGVIASWTTLPVIGVPIPSSSLNGVDSLYAIVQMPAGVPVATMAIGSAGAKNAAYFAAQMLGLKYPEIASAYEHFRAGLKSG</sequence>
<accession>A0A0W0GJI1</accession>
<dbReference type="PATRIC" id="fig|1217799.6.peg.1585"/>
<dbReference type="EC" id="5.4.99.18" evidence="3 4"/>
<reference evidence="7 8" key="1">
    <citation type="submission" date="2015-06" db="EMBL/GenBank/DDBJ databases">
        <title>Genome sequence of the organohalide-respiring Dehalogenimonas alkenigignens type strain (IP3-3T).</title>
        <authorList>
            <person name="Key T.A."/>
            <person name="Richmond D.P."/>
            <person name="Bowman K.S."/>
            <person name="Cho Y.-J."/>
            <person name="Chun J."/>
            <person name="da Costa M.S."/>
            <person name="Rainey F.A."/>
            <person name="Moe W.M."/>
        </authorList>
    </citation>
    <scope>NUCLEOTIDE SEQUENCE [LARGE SCALE GENOMIC DNA]</scope>
    <source>
        <strain evidence="7 8">IP3-3</strain>
    </source>
</reference>
<dbReference type="NCBIfam" id="TIGR01162">
    <property type="entry name" value="purE"/>
    <property type="match status" value="1"/>
</dbReference>
<dbReference type="InterPro" id="IPR033747">
    <property type="entry name" value="PurE_ClassI"/>
</dbReference>
<dbReference type="SUPFAM" id="SSF52255">
    <property type="entry name" value="N5-CAIR mutase (phosphoribosylaminoimidazole carboxylase, PurE)"/>
    <property type="match status" value="1"/>
</dbReference>
<dbReference type="SMART" id="SM01001">
    <property type="entry name" value="AIRC"/>
    <property type="match status" value="1"/>
</dbReference>
<comment type="caution">
    <text evidence="7">The sequence shown here is derived from an EMBL/GenBank/DDBJ whole genome shotgun (WGS) entry which is preliminary data.</text>
</comment>
<evidence type="ECO:0000256" key="3">
    <source>
        <dbReference type="HAMAP-Rule" id="MF_01929"/>
    </source>
</evidence>
<keyword evidence="1 3" id="KW-0658">Purine biosynthesis</keyword>
<dbReference type="PIRSF" id="PIRSF001338">
    <property type="entry name" value="AIR_carboxylase"/>
    <property type="match status" value="1"/>
</dbReference>
<keyword evidence="2 3" id="KW-0413">Isomerase</keyword>
<comment type="function">
    <text evidence="3 4">Catalyzes the conversion of N5-carboxyaminoimidazole ribonucleotide (N5-CAIR) to 4-carboxy-5-aminoimidazole ribonucleotide (CAIR).</text>
</comment>
<dbReference type="AlphaFoldDB" id="A0A0W0GJI1"/>
<feature type="binding site" evidence="3 5">
    <location>
        <position position="40"/>
    </location>
    <ligand>
        <name>substrate</name>
    </ligand>
</feature>
<proteinExistence type="inferred from homology"/>
<evidence type="ECO:0000256" key="5">
    <source>
        <dbReference type="PIRSR" id="PIRSR001338-1"/>
    </source>
</evidence>
<evidence type="ECO:0000256" key="1">
    <source>
        <dbReference type="ARBA" id="ARBA00022755"/>
    </source>
</evidence>